<gene>
    <name evidence="3" type="ORF">HELGO_WM35902</name>
</gene>
<dbReference type="GO" id="GO:0006396">
    <property type="term" value="P:RNA processing"/>
    <property type="evidence" value="ECO:0007669"/>
    <property type="project" value="UniProtKB-ARBA"/>
</dbReference>
<dbReference type="InterPro" id="IPR020103">
    <property type="entry name" value="PsdUridine_synth_cat_dom_sf"/>
</dbReference>
<dbReference type="SUPFAM" id="SSF55120">
    <property type="entry name" value="Pseudouridine synthase"/>
    <property type="match status" value="1"/>
</dbReference>
<evidence type="ECO:0000256" key="2">
    <source>
        <dbReference type="ARBA" id="ARBA00033164"/>
    </source>
</evidence>
<dbReference type="Gene3D" id="3.30.2350.10">
    <property type="entry name" value="Pseudouridine synthase"/>
    <property type="match status" value="1"/>
</dbReference>
<evidence type="ECO:0000256" key="1">
    <source>
        <dbReference type="ARBA" id="ARBA00031870"/>
    </source>
</evidence>
<dbReference type="AlphaFoldDB" id="A0A6S6SDP1"/>
<dbReference type="EMBL" id="CACVAZ010000046">
    <property type="protein sequence ID" value="CAA6808086.1"/>
    <property type="molecule type" value="Genomic_DNA"/>
</dbReference>
<dbReference type="GO" id="GO:0009982">
    <property type="term" value="F:pseudouridine synthase activity"/>
    <property type="evidence" value="ECO:0007669"/>
    <property type="project" value="InterPro"/>
</dbReference>
<feature type="non-terminal residue" evidence="3">
    <location>
        <position position="1"/>
    </location>
</feature>
<accession>A0A6S6SDP1</accession>
<organism evidence="3">
    <name type="scientific">uncultured Sulfurovum sp</name>
    <dbReference type="NCBI Taxonomy" id="269237"/>
    <lineage>
        <taxon>Bacteria</taxon>
        <taxon>Pseudomonadati</taxon>
        <taxon>Campylobacterota</taxon>
        <taxon>Epsilonproteobacteria</taxon>
        <taxon>Campylobacterales</taxon>
        <taxon>Sulfurovaceae</taxon>
        <taxon>Sulfurovum</taxon>
        <taxon>environmental samples</taxon>
    </lineage>
</organism>
<sequence length="54" mass="6116">LGNAVVGDERYGSDYKKGDKMGLHATKLTIFHPTKKKNITFEVDAPKDFYELLD</sequence>
<name>A0A6S6SDP1_9BACT</name>
<evidence type="ECO:0000313" key="3">
    <source>
        <dbReference type="EMBL" id="CAA6808086.1"/>
    </source>
</evidence>
<dbReference type="GO" id="GO:0001522">
    <property type="term" value="P:pseudouridine synthesis"/>
    <property type="evidence" value="ECO:0007669"/>
    <property type="project" value="InterPro"/>
</dbReference>
<dbReference type="GO" id="GO:0140098">
    <property type="term" value="F:catalytic activity, acting on RNA"/>
    <property type="evidence" value="ECO:0007669"/>
    <property type="project" value="UniProtKB-ARBA"/>
</dbReference>
<protein>
    <recommendedName>
        <fullName evidence="1">RNA pseudouridylate synthase</fullName>
    </recommendedName>
    <alternativeName>
        <fullName evidence="2">RNA-uridine isomerase</fullName>
    </alternativeName>
</protein>
<proteinExistence type="predicted"/>
<reference evidence="3" key="1">
    <citation type="submission" date="2020-01" db="EMBL/GenBank/DDBJ databases">
        <authorList>
            <person name="Meier V. D."/>
            <person name="Meier V D."/>
        </authorList>
    </citation>
    <scope>NUCLEOTIDE SEQUENCE</scope>
    <source>
        <strain evidence="3">HLG_WM_MAG_02</strain>
    </source>
</reference>
<dbReference type="GO" id="GO:0003723">
    <property type="term" value="F:RNA binding"/>
    <property type="evidence" value="ECO:0007669"/>
    <property type="project" value="InterPro"/>
</dbReference>